<dbReference type="AlphaFoldDB" id="A0A6P8BU93"/>
<reference evidence="2" key="2">
    <citation type="submission" date="2025-08" db="UniProtKB">
        <authorList>
            <consortium name="RefSeq"/>
        </authorList>
    </citation>
    <scope>IDENTIFICATION</scope>
    <source>
        <tissue evidence="2">Leaf</tissue>
    </source>
</reference>
<protein>
    <submittedName>
        <fullName evidence="2">Uncharacterized protein LOC116188567</fullName>
    </submittedName>
</protein>
<reference evidence="1" key="1">
    <citation type="journal article" date="2020" name="Plant Biotechnol. J.">
        <title>The pomegranate (Punica granatum L.) draft genome dissects genetic divergence between soft- and hard-seeded cultivars.</title>
        <authorList>
            <person name="Luo X."/>
            <person name="Li H."/>
            <person name="Wu Z."/>
            <person name="Yao W."/>
            <person name="Zhao P."/>
            <person name="Cao D."/>
            <person name="Yu H."/>
            <person name="Li K."/>
            <person name="Poudel K."/>
            <person name="Zhao D."/>
            <person name="Zhang F."/>
            <person name="Xia X."/>
            <person name="Chen L."/>
            <person name="Wang Q."/>
            <person name="Jing D."/>
            <person name="Cao S."/>
        </authorList>
    </citation>
    <scope>NUCLEOTIDE SEQUENCE [LARGE SCALE GENOMIC DNA]</scope>
    <source>
        <strain evidence="1">cv. Tunisia</strain>
    </source>
</reference>
<name>A0A6P8BU93_PUNGR</name>
<organism evidence="1 2">
    <name type="scientific">Punica granatum</name>
    <name type="common">Pomegranate</name>
    <dbReference type="NCBI Taxonomy" id="22663"/>
    <lineage>
        <taxon>Eukaryota</taxon>
        <taxon>Viridiplantae</taxon>
        <taxon>Streptophyta</taxon>
        <taxon>Embryophyta</taxon>
        <taxon>Tracheophyta</taxon>
        <taxon>Spermatophyta</taxon>
        <taxon>Magnoliopsida</taxon>
        <taxon>eudicotyledons</taxon>
        <taxon>Gunneridae</taxon>
        <taxon>Pentapetalae</taxon>
        <taxon>rosids</taxon>
        <taxon>malvids</taxon>
        <taxon>Myrtales</taxon>
        <taxon>Lythraceae</taxon>
        <taxon>Punica</taxon>
    </lineage>
</organism>
<sequence length="517" mass="58884">MKIIFQNPSTMASCCFPDILCWFQNLPSISQWKSKSLSLFICSSSSSSQSPSLNLSVTRADPVLQSSSPTIVFSINVEFSLIPVALWTSKHYKTDSRSSKLLGEETFPSLSVNFVEDVLHYNGNPCRTGNSYGLRVPKPELDSNFKEIFNLAFLTLVLLVCIYEAPMDLRSSCLNSLKNHLANCRSRNATKVLMKLLGSNLEEQWMRSINLAITNWILEIQASNHTIRTPSSLFSYSLSTFGLWKVHLYCPVIAMDTVNSTHSPPDERLLFSLNYHQLEGVIQFNYRVLKQQNWLDVVVNTDNIRCDITQLVTKALMEEKGEGAAEKHFPSRISLQLTPLVQTNILSVSVGKSSENPAREFEYEKAIEAGFEPPNSYLGIKVSAGETTTVSLKPWKFEESVHGYSANFNWFLHDSMDGREVFSSKPSRFALLNPKAWFRDRYSSAYRPFTRQGGVIFAGDEYGNGVRWKVDKGAIGRTMEWEIRGWIWLTYWPNKHKTFYSETRRLEFREVLNLTIA</sequence>
<evidence type="ECO:0000313" key="2">
    <source>
        <dbReference type="RefSeq" id="XP_031373874.1"/>
    </source>
</evidence>
<dbReference type="GeneID" id="116188567"/>
<dbReference type="PANTHER" id="PTHR31439:SF4">
    <property type="entry name" value="NEURONAL PAS DOMAIN PROTEIN"/>
    <property type="match status" value="1"/>
</dbReference>
<dbReference type="OrthoDB" id="724026at2759"/>
<accession>A0A6P8BU93</accession>
<dbReference type="PANTHER" id="PTHR31439">
    <property type="entry name" value="EXPRESSED PROTEIN"/>
    <property type="match status" value="1"/>
</dbReference>
<dbReference type="RefSeq" id="XP_031373874.1">
    <property type="nucleotide sequence ID" value="XM_031518014.1"/>
</dbReference>
<gene>
    <name evidence="2" type="primary">LOC116188567</name>
</gene>
<evidence type="ECO:0000313" key="1">
    <source>
        <dbReference type="Proteomes" id="UP000515151"/>
    </source>
</evidence>
<proteinExistence type="predicted"/>
<dbReference type="Proteomes" id="UP000515151">
    <property type="component" value="Chromosome 8"/>
</dbReference>
<keyword evidence="1" id="KW-1185">Reference proteome</keyword>